<dbReference type="Proteomes" id="UP000230390">
    <property type="component" value="Unassembled WGS sequence"/>
</dbReference>
<organism evidence="1 2">
    <name type="scientific">Massilia eurypsychrophila</name>
    <dbReference type="NCBI Taxonomy" id="1485217"/>
    <lineage>
        <taxon>Bacteria</taxon>
        <taxon>Pseudomonadati</taxon>
        <taxon>Pseudomonadota</taxon>
        <taxon>Betaproteobacteria</taxon>
        <taxon>Burkholderiales</taxon>
        <taxon>Oxalobacteraceae</taxon>
        <taxon>Telluria group</taxon>
        <taxon>Massilia</taxon>
    </lineage>
</organism>
<sequence>MCDHFFNFCITAHSLRDWIINLQMVERQSVHDRCNQVSELAACRDIANASKHFDLKVDRKPIAKGAVVSQSSVVDVFQDSSGNYRMSEPRETIDISLVMEGHTPSRITSVHKRCHRGLEDYFRGV</sequence>
<reference evidence="1 2" key="1">
    <citation type="submission" date="2017-10" db="EMBL/GenBank/DDBJ databases">
        <title>Massilia psychrophilum sp. nov., a novel purple-pigmented bacterium isolated from Tianshan glacier, Xinjiang Municipality, China.</title>
        <authorList>
            <person name="Wang H."/>
        </authorList>
    </citation>
    <scope>NUCLEOTIDE SEQUENCE [LARGE SCALE GENOMIC DNA]</scope>
    <source>
        <strain evidence="1 2">JCM 30074</strain>
    </source>
</reference>
<dbReference type="AlphaFoldDB" id="A0A2G8T7W0"/>
<evidence type="ECO:0000313" key="2">
    <source>
        <dbReference type="Proteomes" id="UP000230390"/>
    </source>
</evidence>
<protein>
    <submittedName>
        <fullName evidence="1">Uncharacterized protein</fullName>
    </submittedName>
</protein>
<proteinExistence type="predicted"/>
<keyword evidence="2" id="KW-1185">Reference proteome</keyword>
<comment type="caution">
    <text evidence="1">The sequence shown here is derived from an EMBL/GenBank/DDBJ whole genome shotgun (WGS) entry which is preliminary data.</text>
</comment>
<name>A0A2G8T7W0_9BURK</name>
<accession>A0A2G8T7W0</accession>
<dbReference type="EMBL" id="PDOC01000040">
    <property type="protein sequence ID" value="PIL42053.1"/>
    <property type="molecule type" value="Genomic_DNA"/>
</dbReference>
<evidence type="ECO:0000313" key="1">
    <source>
        <dbReference type="EMBL" id="PIL42053.1"/>
    </source>
</evidence>
<gene>
    <name evidence="1" type="ORF">CR105_26380</name>
</gene>